<evidence type="ECO:0000259" key="11">
    <source>
        <dbReference type="Pfam" id="PF00432"/>
    </source>
</evidence>
<comment type="similarity">
    <text evidence="1 9">Belongs to the protein prenyltransferase subunit beta family.</text>
</comment>
<sequence length="554" mass="62671">MKINSEKKPAIKKKKKIASKKKKIDEKFAEDRHLTKKLAEKFAKQKKKEDDGAVLKFKVKDDKQKVSVENSASHNKIILQAEERHVSKQYQLELRNDALCSQFKSKISKKDEFLIDVWLHGDCVLHLPKVFLHGGELTHLEEVINQSWKNKCVVCHEKMNANVPFRSFQEKFQLCIEERTTPTLASQIRVEDMCQDEAQKLGPKEDEKEWKMPFFDRDHHLAYTFADLSKCPTYLDASRPWLCYWSVHSLNLLNQTFSHDMKSKIVTFLKTCESPEGGYGGGPGQIPHLAPTYAAVLALATLRCEEALASINRETLANFLRSVHQTDGSYIMHTGGEVDMRGVYCALAVAKLTKILDQSMIENTPEWIISCQTYEGGFGGEPGTEAHGGYTFCAMGALTILGKAKLAEKDSLLKWLSNRQMRFEGGFCGRSNKLVDACYSFWQGAVFRLIDMELEKEEQPTLGLAFDTRALEEYLLICCQDPRGGFRDKPDRPRDLYHTCYGLSGLAVAQSYDESKQLILGGEAACLPPIDPVLNITAESETFASSYFERLLSC</sequence>
<dbReference type="GO" id="GO:0004660">
    <property type="term" value="F:protein farnesyltransferase activity"/>
    <property type="evidence" value="ECO:0007669"/>
    <property type="project" value="UniProtKB-UniRule"/>
</dbReference>
<evidence type="ECO:0000313" key="12">
    <source>
        <dbReference type="Proteomes" id="UP000887575"/>
    </source>
</evidence>
<keyword evidence="6 9" id="KW-0479">Metal-binding</keyword>
<evidence type="ECO:0000256" key="2">
    <source>
        <dbReference type="ARBA" id="ARBA00012702"/>
    </source>
</evidence>
<comment type="cofactor">
    <cofactor evidence="9">
        <name>Zn(2+)</name>
        <dbReference type="ChEBI" id="CHEBI:29105"/>
    </cofactor>
    <text evidence="9">Binds 1 zinc ion per subunit.</text>
</comment>
<keyword evidence="5 9" id="KW-0808">Transferase</keyword>
<keyword evidence="7" id="KW-0677">Repeat</keyword>
<keyword evidence="12" id="KW-1185">Reference proteome</keyword>
<organism evidence="12 13">
    <name type="scientific">Mesorhabditis belari</name>
    <dbReference type="NCBI Taxonomy" id="2138241"/>
    <lineage>
        <taxon>Eukaryota</taxon>
        <taxon>Metazoa</taxon>
        <taxon>Ecdysozoa</taxon>
        <taxon>Nematoda</taxon>
        <taxon>Chromadorea</taxon>
        <taxon>Rhabditida</taxon>
        <taxon>Rhabditina</taxon>
        <taxon>Rhabditomorpha</taxon>
        <taxon>Rhabditoidea</taxon>
        <taxon>Rhabditidae</taxon>
        <taxon>Mesorhabditinae</taxon>
        <taxon>Mesorhabditis</taxon>
    </lineage>
</organism>
<dbReference type="CDD" id="cd02893">
    <property type="entry name" value="FTase"/>
    <property type="match status" value="1"/>
</dbReference>
<proteinExistence type="inferred from homology"/>
<dbReference type="PANTHER" id="PTHR11774:SF6">
    <property type="entry name" value="PROTEIN FARNESYLTRANSFERASE SUBUNIT BETA"/>
    <property type="match status" value="1"/>
</dbReference>
<dbReference type="GO" id="GO:0005965">
    <property type="term" value="C:protein farnesyltransferase complex"/>
    <property type="evidence" value="ECO:0007669"/>
    <property type="project" value="UniProtKB-UniRule"/>
</dbReference>
<dbReference type="InterPro" id="IPR045089">
    <property type="entry name" value="PGGT1B-like"/>
</dbReference>
<dbReference type="Proteomes" id="UP000887575">
    <property type="component" value="Unassembled WGS sequence"/>
</dbReference>
<dbReference type="AlphaFoldDB" id="A0AAF3JBG7"/>
<accession>A0AAF3JBG7</accession>
<evidence type="ECO:0000256" key="6">
    <source>
        <dbReference type="ARBA" id="ARBA00022723"/>
    </source>
</evidence>
<dbReference type="Pfam" id="PF00432">
    <property type="entry name" value="Prenyltrans"/>
    <property type="match status" value="1"/>
</dbReference>
<dbReference type="Gene3D" id="1.50.10.20">
    <property type="match status" value="1"/>
</dbReference>
<dbReference type="GO" id="GO:0097354">
    <property type="term" value="P:prenylation"/>
    <property type="evidence" value="ECO:0007669"/>
    <property type="project" value="UniProtKB-UniRule"/>
</dbReference>
<comment type="catalytic activity">
    <reaction evidence="9">
        <text>L-cysteinyl-[protein] + (2E,6E)-farnesyl diphosphate = S-(2E,6E)-farnesyl-L-cysteinyl-[protein] + diphosphate</text>
        <dbReference type="Rhea" id="RHEA:13345"/>
        <dbReference type="Rhea" id="RHEA-COMP:10131"/>
        <dbReference type="Rhea" id="RHEA-COMP:11535"/>
        <dbReference type="ChEBI" id="CHEBI:29950"/>
        <dbReference type="ChEBI" id="CHEBI:33019"/>
        <dbReference type="ChEBI" id="CHEBI:86019"/>
        <dbReference type="ChEBI" id="CHEBI:175763"/>
    </reaction>
</comment>
<evidence type="ECO:0000313" key="13">
    <source>
        <dbReference type="WBParaSite" id="MBELARI_LOCUS8526"/>
    </source>
</evidence>
<name>A0AAF3JBG7_9BILA</name>
<dbReference type="EC" id="2.5.1.58" evidence="2 9"/>
<evidence type="ECO:0000256" key="1">
    <source>
        <dbReference type="ARBA" id="ARBA00010497"/>
    </source>
</evidence>
<evidence type="ECO:0000256" key="5">
    <source>
        <dbReference type="ARBA" id="ARBA00022679"/>
    </source>
</evidence>
<dbReference type="PANTHER" id="PTHR11774">
    <property type="entry name" value="GERANYLGERANYL TRANSFERASE TYPE BETA SUBUNIT"/>
    <property type="match status" value="1"/>
</dbReference>
<evidence type="ECO:0000256" key="4">
    <source>
        <dbReference type="ARBA" id="ARBA00022602"/>
    </source>
</evidence>
<reference evidence="13" key="1">
    <citation type="submission" date="2024-02" db="UniProtKB">
        <authorList>
            <consortium name="WormBaseParasite"/>
        </authorList>
    </citation>
    <scope>IDENTIFICATION</scope>
</reference>
<evidence type="ECO:0000256" key="3">
    <source>
        <dbReference type="ARBA" id="ARBA00015798"/>
    </source>
</evidence>
<feature type="domain" description="Prenyltransferase alpha-alpha toroid" evidence="11">
    <location>
        <begin position="215"/>
        <end position="536"/>
    </location>
</feature>
<feature type="region of interest" description="Disordered" evidence="10">
    <location>
        <begin position="1"/>
        <end position="23"/>
    </location>
</feature>
<dbReference type="InterPro" id="IPR001330">
    <property type="entry name" value="Prenyltrans"/>
</dbReference>
<evidence type="ECO:0000256" key="7">
    <source>
        <dbReference type="ARBA" id="ARBA00022737"/>
    </source>
</evidence>
<dbReference type="WBParaSite" id="MBELARI_LOCUS8526">
    <property type="protein sequence ID" value="MBELARI_LOCUS8526"/>
    <property type="gene ID" value="MBELARI_LOCUS8526"/>
</dbReference>
<dbReference type="SUPFAM" id="SSF48239">
    <property type="entry name" value="Terpenoid cyclases/Protein prenyltransferases"/>
    <property type="match status" value="1"/>
</dbReference>
<feature type="compositionally biased region" description="Basic residues" evidence="10">
    <location>
        <begin position="10"/>
        <end position="22"/>
    </location>
</feature>
<evidence type="ECO:0000256" key="8">
    <source>
        <dbReference type="ARBA" id="ARBA00022833"/>
    </source>
</evidence>
<comment type="subunit">
    <text evidence="9">Heterodimer of an alpha and a beta subunit.</text>
</comment>
<dbReference type="InterPro" id="IPR026872">
    <property type="entry name" value="FTB"/>
</dbReference>
<keyword evidence="4 9" id="KW-0637">Prenyltransferase</keyword>
<dbReference type="InterPro" id="IPR008930">
    <property type="entry name" value="Terpenoid_cyclase/PrenylTrfase"/>
</dbReference>
<protein>
    <recommendedName>
        <fullName evidence="3 9">Protein farnesyltransferase subunit beta</fullName>
        <shortName evidence="9">FTase-beta</shortName>
        <ecNumber evidence="2 9">2.5.1.58</ecNumber>
    </recommendedName>
</protein>
<keyword evidence="8 9" id="KW-0862">Zinc</keyword>
<comment type="function">
    <text evidence="9">Catalyzes the transfer of a farnesyl moiety from farnesyl diphosphate to a cysteine at the fourth position from the C-terminus of several proteins. The beta subunit is responsible for peptide-binding.</text>
</comment>
<dbReference type="GO" id="GO:0008270">
    <property type="term" value="F:zinc ion binding"/>
    <property type="evidence" value="ECO:0007669"/>
    <property type="project" value="UniProtKB-UniRule"/>
</dbReference>
<evidence type="ECO:0000256" key="10">
    <source>
        <dbReference type="SAM" id="MobiDB-lite"/>
    </source>
</evidence>
<evidence type="ECO:0000256" key="9">
    <source>
        <dbReference type="RuleBase" id="RU365056"/>
    </source>
</evidence>